<dbReference type="SUPFAM" id="SSF53383">
    <property type="entry name" value="PLP-dependent transferases"/>
    <property type="match status" value="1"/>
</dbReference>
<keyword evidence="5" id="KW-0804">Transcription</keyword>
<dbReference type="Gene3D" id="3.40.640.10">
    <property type="entry name" value="Type I PLP-dependent aspartate aminotransferase-like (Major domain)"/>
    <property type="match status" value="1"/>
</dbReference>
<evidence type="ECO:0000256" key="1">
    <source>
        <dbReference type="ARBA" id="ARBA00005384"/>
    </source>
</evidence>
<evidence type="ECO:0000259" key="6">
    <source>
        <dbReference type="PROSITE" id="PS50949"/>
    </source>
</evidence>
<keyword evidence="3" id="KW-0805">Transcription regulation</keyword>
<dbReference type="SUPFAM" id="SSF46785">
    <property type="entry name" value="Winged helix' DNA-binding domain"/>
    <property type="match status" value="1"/>
</dbReference>
<dbReference type="InterPro" id="IPR015421">
    <property type="entry name" value="PyrdxlP-dep_Trfase_major"/>
</dbReference>
<evidence type="ECO:0000313" key="8">
    <source>
        <dbReference type="Proteomes" id="UP001157138"/>
    </source>
</evidence>
<dbReference type="PROSITE" id="PS50949">
    <property type="entry name" value="HTH_GNTR"/>
    <property type="match status" value="1"/>
</dbReference>
<dbReference type="SMART" id="SM00345">
    <property type="entry name" value="HTH_GNTR"/>
    <property type="match status" value="1"/>
</dbReference>
<dbReference type="InterPro" id="IPR004839">
    <property type="entry name" value="Aminotransferase_I/II_large"/>
</dbReference>
<comment type="similarity">
    <text evidence="1">In the C-terminal section; belongs to the class-I pyridoxal-phosphate-dependent aminotransferase family.</text>
</comment>
<dbReference type="InterPro" id="IPR036388">
    <property type="entry name" value="WH-like_DNA-bd_sf"/>
</dbReference>
<sequence length="473" mass="52969">MALIDIGDLSLLGGAETLQQQLFNAIKVKIVSGLWHLGGRLPSTRTLSAELDVSRNTVNAAYDQLLAEGYIESKPGSGFYVSLELPNDFIPEMQARCPIDRSIPALGKRALFERGVPDLKQFPIKTWQKLMQRHVLRTSLLGSQDIQGSLALRSALAEYLSSSRSVCCSPGNILITSGAQQALMIATMSVLSSHDKILMEQPGYTQMAKIIELNQYHLEPLRVHETIGFDLDDVKRSRARALYITPSNQYPMGTTLNTEARLQLIKWAENQQGWLIEDDYDSEFQFANRPYSCLQGLASQIGLSKHVMYIGSMSKVMFNGLRIGYLVAPEHHVQRCLEIKDALSGGSPSHTQEALADFIGEGHLIRHIRKMRRLYKQKHQRVVDGLARRLGQQVKVISQAAGLHVTIKWDHGISELEWSKRASNHGIQLQPLSYYEHSGDINRSWRAVVLGFGNTPMEEIEPSIELLAQLFNS</sequence>
<accession>A0ABQ6F0Y6</accession>
<dbReference type="EMBL" id="BSPW01000043">
    <property type="protein sequence ID" value="GLT18425.1"/>
    <property type="molecule type" value="Genomic_DNA"/>
</dbReference>
<dbReference type="RefSeq" id="WP_284192312.1">
    <property type="nucleotide sequence ID" value="NZ_BSPW01000043.1"/>
</dbReference>
<protein>
    <submittedName>
        <fullName evidence="7">GntR family transcriptional regulator</fullName>
    </submittedName>
</protein>
<dbReference type="Gene3D" id="1.10.10.10">
    <property type="entry name" value="Winged helix-like DNA-binding domain superfamily/Winged helix DNA-binding domain"/>
    <property type="match status" value="1"/>
</dbReference>
<evidence type="ECO:0000313" key="7">
    <source>
        <dbReference type="EMBL" id="GLT18425.1"/>
    </source>
</evidence>
<dbReference type="InterPro" id="IPR051446">
    <property type="entry name" value="HTH_trans_reg/aminotransferase"/>
</dbReference>
<feature type="domain" description="HTH gntR-type" evidence="6">
    <location>
        <begin position="16"/>
        <end position="84"/>
    </location>
</feature>
<dbReference type="InterPro" id="IPR000524">
    <property type="entry name" value="Tscrpt_reg_HTH_GntR"/>
</dbReference>
<dbReference type="PANTHER" id="PTHR46577:SF1">
    <property type="entry name" value="HTH-TYPE TRANSCRIPTIONAL REGULATORY PROTEIN GABR"/>
    <property type="match status" value="1"/>
</dbReference>
<dbReference type="PANTHER" id="PTHR46577">
    <property type="entry name" value="HTH-TYPE TRANSCRIPTIONAL REGULATORY PROTEIN GABR"/>
    <property type="match status" value="1"/>
</dbReference>
<dbReference type="Proteomes" id="UP001157138">
    <property type="component" value="Unassembled WGS sequence"/>
</dbReference>
<organism evidence="7 8">
    <name type="scientific">Vibrio zhanjiangensis</name>
    <dbReference type="NCBI Taxonomy" id="1046128"/>
    <lineage>
        <taxon>Bacteria</taxon>
        <taxon>Pseudomonadati</taxon>
        <taxon>Pseudomonadota</taxon>
        <taxon>Gammaproteobacteria</taxon>
        <taxon>Vibrionales</taxon>
        <taxon>Vibrionaceae</taxon>
        <taxon>Vibrio</taxon>
    </lineage>
</organism>
<keyword evidence="2" id="KW-0663">Pyridoxal phosphate</keyword>
<gene>
    <name evidence="7" type="ORF">GCM10007938_22040</name>
</gene>
<dbReference type="CDD" id="cd00609">
    <property type="entry name" value="AAT_like"/>
    <property type="match status" value="1"/>
</dbReference>
<keyword evidence="8" id="KW-1185">Reference proteome</keyword>
<proteinExistence type="inferred from homology"/>
<dbReference type="Pfam" id="PF00392">
    <property type="entry name" value="GntR"/>
    <property type="match status" value="1"/>
</dbReference>
<dbReference type="Pfam" id="PF00155">
    <property type="entry name" value="Aminotran_1_2"/>
    <property type="match status" value="1"/>
</dbReference>
<dbReference type="CDD" id="cd07377">
    <property type="entry name" value="WHTH_GntR"/>
    <property type="match status" value="1"/>
</dbReference>
<name>A0ABQ6F0Y6_9VIBR</name>
<evidence type="ECO:0000256" key="2">
    <source>
        <dbReference type="ARBA" id="ARBA00022898"/>
    </source>
</evidence>
<evidence type="ECO:0000256" key="3">
    <source>
        <dbReference type="ARBA" id="ARBA00023015"/>
    </source>
</evidence>
<keyword evidence="4" id="KW-0238">DNA-binding</keyword>
<evidence type="ECO:0000256" key="4">
    <source>
        <dbReference type="ARBA" id="ARBA00023125"/>
    </source>
</evidence>
<comment type="caution">
    <text evidence="7">The sequence shown here is derived from an EMBL/GenBank/DDBJ whole genome shotgun (WGS) entry which is preliminary data.</text>
</comment>
<dbReference type="InterPro" id="IPR015424">
    <property type="entry name" value="PyrdxlP-dep_Trfase"/>
</dbReference>
<dbReference type="InterPro" id="IPR036390">
    <property type="entry name" value="WH_DNA-bd_sf"/>
</dbReference>
<evidence type="ECO:0000256" key="5">
    <source>
        <dbReference type="ARBA" id="ARBA00023163"/>
    </source>
</evidence>
<dbReference type="PRINTS" id="PR00035">
    <property type="entry name" value="HTHGNTR"/>
</dbReference>
<reference evidence="8" key="1">
    <citation type="journal article" date="2019" name="Int. J. Syst. Evol. Microbiol.">
        <title>The Global Catalogue of Microorganisms (GCM) 10K type strain sequencing project: providing services to taxonomists for standard genome sequencing and annotation.</title>
        <authorList>
            <consortium name="The Broad Institute Genomics Platform"/>
            <consortium name="The Broad Institute Genome Sequencing Center for Infectious Disease"/>
            <person name="Wu L."/>
            <person name="Ma J."/>
        </authorList>
    </citation>
    <scope>NUCLEOTIDE SEQUENCE [LARGE SCALE GENOMIC DNA]</scope>
    <source>
        <strain evidence="8">NBRC 108723</strain>
    </source>
</reference>